<reference evidence="2 3" key="1">
    <citation type="submission" date="2019-04" db="EMBL/GenBank/DDBJ databases">
        <title>Lewinella litorea sp. nov., isolated from a marine sand.</title>
        <authorList>
            <person name="Yoon J.-H."/>
        </authorList>
    </citation>
    <scope>NUCLEOTIDE SEQUENCE [LARGE SCALE GENOMIC DNA]</scope>
    <source>
        <strain evidence="2 3">HSMS-39</strain>
    </source>
</reference>
<organism evidence="2 3">
    <name type="scientific">Neolewinella litorea</name>
    <dbReference type="NCBI Taxonomy" id="2562452"/>
    <lineage>
        <taxon>Bacteria</taxon>
        <taxon>Pseudomonadati</taxon>
        <taxon>Bacteroidota</taxon>
        <taxon>Saprospiria</taxon>
        <taxon>Saprospirales</taxon>
        <taxon>Lewinellaceae</taxon>
        <taxon>Neolewinella</taxon>
    </lineage>
</organism>
<feature type="signal peptide" evidence="1">
    <location>
        <begin position="1"/>
        <end position="20"/>
    </location>
</feature>
<dbReference type="GO" id="GO:0019867">
    <property type="term" value="C:outer membrane"/>
    <property type="evidence" value="ECO:0007669"/>
    <property type="project" value="InterPro"/>
</dbReference>
<comment type="caution">
    <text evidence="2">The sequence shown here is derived from an EMBL/GenBank/DDBJ whole genome shotgun (WGS) entry which is preliminary data.</text>
</comment>
<dbReference type="GO" id="GO:2001070">
    <property type="term" value="F:starch binding"/>
    <property type="evidence" value="ECO:0007669"/>
    <property type="project" value="InterPro"/>
</dbReference>
<name>A0A4S4NI35_9BACT</name>
<evidence type="ECO:0000256" key="1">
    <source>
        <dbReference type="SAM" id="SignalP"/>
    </source>
</evidence>
<evidence type="ECO:0000313" key="3">
    <source>
        <dbReference type="Proteomes" id="UP000308528"/>
    </source>
</evidence>
<dbReference type="EMBL" id="SRSF01000005">
    <property type="protein sequence ID" value="THH37868.1"/>
    <property type="molecule type" value="Genomic_DNA"/>
</dbReference>
<keyword evidence="3" id="KW-1185">Reference proteome</keyword>
<dbReference type="CDD" id="cd12956">
    <property type="entry name" value="CBM_SusE-F_like"/>
    <property type="match status" value="1"/>
</dbReference>
<feature type="chain" id="PRO_5020760120" evidence="1">
    <location>
        <begin position="21"/>
        <end position="626"/>
    </location>
</feature>
<proteinExistence type="predicted"/>
<dbReference type="Gene3D" id="2.60.40.3620">
    <property type="match status" value="3"/>
</dbReference>
<keyword evidence="1" id="KW-0732">Signal</keyword>
<evidence type="ECO:0000313" key="2">
    <source>
        <dbReference type="EMBL" id="THH37868.1"/>
    </source>
</evidence>
<gene>
    <name evidence="2" type="ORF">E4021_12575</name>
</gene>
<sequence>MQFTKQLLSWLPMFFLLALATGCEREDFDIANNTDFPPSILSSFPSANGRVVAGDFDVRVIFADGTVSPLASATVTLMDSAMNVITTQSRDLTGIQDSLVIEGSSFGAADLAVGVYNLDISVTDAKGQTTETAFTFEISNLPYPANHDAIFIAGAFNGWGADPLTLVSDNIWEIQNVDLQGEAWKLKNCADWCDEDWGDAQCNGFMVSNFADGGNGDTQCGYSGLVNIRFNDQTLSYSVTPAVSYASNTQSLYLLGTFNNFEGSEYQFALVDDNRWVLEEVLLTPGDQFKMAEMPDFQGINYGDNENDGIAERYGSNIVYPDTEAEGYYSITFNDRSLAYELTFLRPAAPESVGIIGDATPNGWDSDTDMTDEGNGVYTITIELTDGVVKFRANDNWDLNWGGTEFPNGTAVVNGGDIPVVAGKYKVTLDINNLTYSFQEDAGIASIGLVGDATPGGWDNDTPLTDNGDGTWSALIGLGTGSAKFRANGNWDVNWGAGDFPSGTGTQGGADIPVTAGIYLITLNPVTGAYSFTPASIGIIGDATPGGWDADTDLTLNPDVMGEVSGQITLTDGEAKFRANDAWDYDWGGSEFPAGTAAFKGPNIPVTAGTYTVRFNVNTLAYNFDE</sequence>
<dbReference type="PROSITE" id="PS51257">
    <property type="entry name" value="PROKAR_LIPOPROTEIN"/>
    <property type="match status" value="1"/>
</dbReference>
<protein>
    <submittedName>
        <fullName evidence="2">SusF/SusE family outer membrane protein</fullName>
    </submittedName>
</protein>
<accession>A0A4S4NI35</accession>
<dbReference type="OrthoDB" id="975117at2"/>
<dbReference type="Proteomes" id="UP000308528">
    <property type="component" value="Unassembled WGS sequence"/>
</dbReference>
<dbReference type="AlphaFoldDB" id="A0A4S4NI35"/>
<dbReference type="RefSeq" id="WP_136459716.1">
    <property type="nucleotide sequence ID" value="NZ_SRSF01000005.1"/>
</dbReference>